<reference evidence="2" key="3">
    <citation type="submission" date="2025-09" db="UniProtKB">
        <authorList>
            <consortium name="Ensembl"/>
        </authorList>
    </citation>
    <scope>IDENTIFICATION</scope>
</reference>
<keyword evidence="1" id="KW-0812">Transmembrane</keyword>
<dbReference type="GeneID" id="100178603"/>
<name>A0A1W2W4A3_CIOIN</name>
<reference evidence="3" key="1">
    <citation type="journal article" date="2002" name="Science">
        <title>The draft genome of Ciona intestinalis: insights into chordate and vertebrate origins.</title>
        <authorList>
            <person name="Dehal P."/>
            <person name="Satou Y."/>
            <person name="Campbell R.K."/>
            <person name="Chapman J."/>
            <person name="Degnan B."/>
            <person name="De Tomaso A."/>
            <person name="Davidson B."/>
            <person name="Di Gregorio A."/>
            <person name="Gelpke M."/>
            <person name="Goodstein D.M."/>
            <person name="Harafuji N."/>
            <person name="Hastings K.E."/>
            <person name="Ho I."/>
            <person name="Hotta K."/>
            <person name="Huang W."/>
            <person name="Kawashima T."/>
            <person name="Lemaire P."/>
            <person name="Martinez D."/>
            <person name="Meinertzhagen I.A."/>
            <person name="Necula S."/>
            <person name="Nonaka M."/>
            <person name="Putnam N."/>
            <person name="Rash S."/>
            <person name="Saiga H."/>
            <person name="Satake M."/>
            <person name="Terry A."/>
            <person name="Yamada L."/>
            <person name="Wang H.G."/>
            <person name="Awazu S."/>
            <person name="Azumi K."/>
            <person name="Boore J."/>
            <person name="Branno M."/>
            <person name="Chin-Bow S."/>
            <person name="DeSantis R."/>
            <person name="Doyle S."/>
            <person name="Francino P."/>
            <person name="Keys D.N."/>
            <person name="Haga S."/>
            <person name="Hayashi H."/>
            <person name="Hino K."/>
            <person name="Imai K.S."/>
            <person name="Inaba K."/>
            <person name="Kano S."/>
            <person name="Kobayashi K."/>
            <person name="Kobayashi M."/>
            <person name="Lee B.I."/>
            <person name="Makabe K.W."/>
            <person name="Manohar C."/>
            <person name="Matassi G."/>
            <person name="Medina M."/>
            <person name="Mochizuki Y."/>
            <person name="Mount S."/>
            <person name="Morishita T."/>
            <person name="Miura S."/>
            <person name="Nakayama A."/>
            <person name="Nishizaka S."/>
            <person name="Nomoto H."/>
            <person name="Ohta F."/>
            <person name="Oishi K."/>
            <person name="Rigoutsos I."/>
            <person name="Sano M."/>
            <person name="Sasaki A."/>
            <person name="Sasakura Y."/>
            <person name="Shoguchi E."/>
            <person name="Shin-i T."/>
            <person name="Spagnuolo A."/>
            <person name="Stainier D."/>
            <person name="Suzuki M.M."/>
            <person name="Tassy O."/>
            <person name="Takatori N."/>
            <person name="Tokuoka M."/>
            <person name="Yagi K."/>
            <person name="Yoshizaki F."/>
            <person name="Wada S."/>
            <person name="Zhang C."/>
            <person name="Hyatt P.D."/>
            <person name="Larimer F."/>
            <person name="Detter C."/>
            <person name="Doggett N."/>
            <person name="Glavina T."/>
            <person name="Hawkins T."/>
            <person name="Richardson P."/>
            <person name="Lucas S."/>
            <person name="Kohara Y."/>
            <person name="Levine M."/>
            <person name="Satoh N."/>
            <person name="Rokhsar D.S."/>
        </authorList>
    </citation>
    <scope>NUCLEOTIDE SEQUENCE [LARGE SCALE GENOMIC DNA]</scope>
</reference>
<protein>
    <submittedName>
        <fullName evidence="2">Uncharacterized LOC100178603</fullName>
    </submittedName>
</protein>
<dbReference type="RefSeq" id="XP_002123584.1">
    <property type="nucleotide sequence ID" value="XM_002123548.4"/>
</dbReference>
<evidence type="ECO:0000256" key="1">
    <source>
        <dbReference type="SAM" id="Phobius"/>
    </source>
</evidence>
<evidence type="ECO:0000313" key="3">
    <source>
        <dbReference type="Proteomes" id="UP000008144"/>
    </source>
</evidence>
<evidence type="ECO:0000313" key="2">
    <source>
        <dbReference type="Ensembl" id="ENSCINP00000027276.2"/>
    </source>
</evidence>
<keyword evidence="1" id="KW-0472">Membrane</keyword>
<accession>F7ANJ6</accession>
<dbReference type="InParanoid" id="A0A1W2W4A3"/>
<keyword evidence="3" id="KW-1185">Reference proteome</keyword>
<gene>
    <name evidence="2" type="primary">LOC100178603</name>
</gene>
<keyword evidence="1" id="KW-1133">Transmembrane helix</keyword>
<feature type="transmembrane region" description="Helical" evidence="1">
    <location>
        <begin position="60"/>
        <end position="81"/>
    </location>
</feature>
<organism evidence="2 3">
    <name type="scientific">Ciona intestinalis</name>
    <name type="common">Transparent sea squirt</name>
    <name type="synonym">Ascidia intestinalis</name>
    <dbReference type="NCBI Taxonomy" id="7719"/>
    <lineage>
        <taxon>Eukaryota</taxon>
        <taxon>Metazoa</taxon>
        <taxon>Chordata</taxon>
        <taxon>Tunicata</taxon>
        <taxon>Ascidiacea</taxon>
        <taxon>Phlebobranchia</taxon>
        <taxon>Cionidae</taxon>
        <taxon>Ciona</taxon>
    </lineage>
</organism>
<dbReference type="Ensembl" id="ENSCINT00000027522.2">
    <property type="protein sequence ID" value="ENSCINP00000027276.2"/>
    <property type="gene ID" value="ENSCING00000015357.2"/>
</dbReference>
<reference evidence="2" key="2">
    <citation type="submission" date="2025-08" db="UniProtKB">
        <authorList>
            <consortium name="Ensembl"/>
        </authorList>
    </citation>
    <scope>IDENTIFICATION</scope>
</reference>
<dbReference type="KEGG" id="cin:100178603"/>
<dbReference type="AlphaFoldDB" id="A0A1W2W4A3"/>
<dbReference type="Proteomes" id="UP000008144">
    <property type="component" value="Unassembled WGS sequence"/>
</dbReference>
<sequence>MTSNKPETIPRMRHHHEDEAPIRHNTLLSPDMSSVELEPRQAFDDDVMKKHRNQFCKTRYYCVIGVAIVFLCFTIGFYSSIVDDSDAMTPRDIIDYDVDLTLDEEVTDDDVVDDVVDDADILAEAKSKFDAEDSKSFVIVVGDENVEVTLDQDGSIVLPDGKNLNPHDRNHWEVIQAVLGDAYYDYDVDQKDDNETDSNAALAADAGLKYVPPDVDEEHEHDDDCEQTISVNVADETGDSPSNETGNS</sequence>
<proteinExistence type="predicted"/>
<accession>A0A1W2W4A3</accession>